<dbReference type="InterPro" id="IPR034660">
    <property type="entry name" value="DinB/YfiT-like"/>
</dbReference>
<evidence type="ECO:0000313" key="5">
    <source>
        <dbReference type="Proteomes" id="UP000578036"/>
    </source>
</evidence>
<evidence type="ECO:0000256" key="2">
    <source>
        <dbReference type="ARBA" id="ARBA00022723"/>
    </source>
</evidence>
<dbReference type="PANTHER" id="PTHR37302:SF1">
    <property type="entry name" value="PROTEIN DINB"/>
    <property type="match status" value="1"/>
</dbReference>
<sequence>MPAVSQLQPSPAAAVGSAPLALAADTLKMLVRYKEWANELTFRSVMDLPDGEALRPRPTRFGNMVHTLNHLYVVDDIFRHHLQGSKHGYTSRNTDHTPPVGDLWQAVQEMDRWYIDLVDTWSNEDMAKSVHFEFVGGGVGVMTQEEIVLHLVNHATYHRGFVSDMMYQVPCTPPSNDLPVCLRDYYRKAR</sequence>
<name>A0A7W4VAA9_9BURK</name>
<dbReference type="PANTHER" id="PTHR37302">
    <property type="entry name" value="SLR1116 PROTEIN"/>
    <property type="match status" value="1"/>
</dbReference>
<dbReference type="InterPro" id="IPR007837">
    <property type="entry name" value="DinB"/>
</dbReference>
<evidence type="ECO:0000313" key="4">
    <source>
        <dbReference type="EMBL" id="MBB3007971.1"/>
    </source>
</evidence>
<keyword evidence="5" id="KW-1185">Reference proteome</keyword>
<proteinExistence type="inferred from homology"/>
<keyword evidence="2 3" id="KW-0479">Metal-binding</keyword>
<dbReference type="GO" id="GO:0046872">
    <property type="term" value="F:metal ion binding"/>
    <property type="evidence" value="ECO:0007669"/>
    <property type="project" value="UniProtKB-KW"/>
</dbReference>
<accession>A0A7W4VAA9</accession>
<protein>
    <submittedName>
        <fullName evidence="4">Putative damage-inducible protein DinB</fullName>
    </submittedName>
</protein>
<feature type="binding site" evidence="3">
    <location>
        <position position="158"/>
    </location>
    <ligand>
        <name>a divalent metal cation</name>
        <dbReference type="ChEBI" id="CHEBI:60240"/>
    </ligand>
</feature>
<feature type="binding site" evidence="3">
    <location>
        <position position="70"/>
    </location>
    <ligand>
        <name>a divalent metal cation</name>
        <dbReference type="ChEBI" id="CHEBI:60240"/>
    </ligand>
</feature>
<evidence type="ECO:0000256" key="1">
    <source>
        <dbReference type="ARBA" id="ARBA00008635"/>
    </source>
</evidence>
<dbReference type="EMBL" id="JACHWF010000003">
    <property type="protein sequence ID" value="MBB3007971.1"/>
    <property type="molecule type" value="Genomic_DNA"/>
</dbReference>
<dbReference type="Gene3D" id="1.20.120.450">
    <property type="entry name" value="dinb family like domain"/>
    <property type="match status" value="1"/>
</dbReference>
<feature type="binding site" evidence="3">
    <location>
        <position position="154"/>
    </location>
    <ligand>
        <name>a divalent metal cation</name>
        <dbReference type="ChEBI" id="CHEBI:60240"/>
    </ligand>
</feature>
<dbReference type="Pfam" id="PF05163">
    <property type="entry name" value="DinB"/>
    <property type="match status" value="1"/>
</dbReference>
<dbReference type="SUPFAM" id="SSF109854">
    <property type="entry name" value="DinB/YfiT-like putative metalloenzymes"/>
    <property type="match status" value="1"/>
</dbReference>
<reference evidence="4 5" key="1">
    <citation type="submission" date="2020-08" db="EMBL/GenBank/DDBJ databases">
        <title>Genomic Encyclopedia of Type Strains, Phase IV (KMG-V): Genome sequencing to study the core and pangenomes of soil and plant-associated prokaryotes.</title>
        <authorList>
            <person name="Whitman W."/>
        </authorList>
    </citation>
    <scope>NUCLEOTIDE SEQUENCE [LARGE SCALE GENOMIC DNA]</scope>
    <source>
        <strain evidence="4 5">SLV-2362</strain>
    </source>
</reference>
<comment type="similarity">
    <text evidence="1">Belongs to the DinB family.</text>
</comment>
<organism evidence="4 5">
    <name type="scientific">Cupriavidus alkaliphilus</name>
    <dbReference type="NCBI Taxonomy" id="942866"/>
    <lineage>
        <taxon>Bacteria</taxon>
        <taxon>Pseudomonadati</taxon>
        <taxon>Pseudomonadota</taxon>
        <taxon>Betaproteobacteria</taxon>
        <taxon>Burkholderiales</taxon>
        <taxon>Burkholderiaceae</taxon>
        <taxon>Cupriavidus</taxon>
    </lineage>
</organism>
<evidence type="ECO:0000256" key="3">
    <source>
        <dbReference type="PIRSR" id="PIRSR607837-1"/>
    </source>
</evidence>
<dbReference type="AlphaFoldDB" id="A0A7W4VAA9"/>
<comment type="caution">
    <text evidence="4">The sequence shown here is derived from an EMBL/GenBank/DDBJ whole genome shotgun (WGS) entry which is preliminary data.</text>
</comment>
<gene>
    <name evidence="4" type="ORF">FHX61_002624</name>
</gene>
<dbReference type="Proteomes" id="UP000578036">
    <property type="component" value="Unassembled WGS sequence"/>
</dbReference>